<dbReference type="SUPFAM" id="SSF57756">
    <property type="entry name" value="Retrovirus zinc finger-like domains"/>
    <property type="match status" value="1"/>
</dbReference>
<dbReference type="PROSITE" id="PS50158">
    <property type="entry name" value="ZF_CCHC"/>
    <property type="match status" value="1"/>
</dbReference>
<evidence type="ECO:0000313" key="6">
    <source>
        <dbReference type="Proteomes" id="UP001396334"/>
    </source>
</evidence>
<dbReference type="InterPro" id="IPR036875">
    <property type="entry name" value="Znf_CCHC_sf"/>
</dbReference>
<reference evidence="5 6" key="1">
    <citation type="journal article" date="2024" name="G3 (Bethesda)">
        <title>Genome assembly of Hibiscus sabdariffa L. provides insights into metabolisms of medicinal natural products.</title>
        <authorList>
            <person name="Kim T."/>
        </authorList>
    </citation>
    <scope>NUCLEOTIDE SEQUENCE [LARGE SCALE GENOMIC DNA]</scope>
    <source>
        <strain evidence="5">TK-2024</strain>
        <tissue evidence="5">Old leaves</tissue>
    </source>
</reference>
<evidence type="ECO:0000313" key="5">
    <source>
        <dbReference type="EMBL" id="KAK9020410.1"/>
    </source>
</evidence>
<keyword evidence="1" id="KW-0863">Zinc-finger</keyword>
<dbReference type="InterPro" id="IPR039537">
    <property type="entry name" value="Retrotran_Ty1/copia-like"/>
</dbReference>
<proteinExistence type="predicted"/>
<keyword evidence="1" id="KW-0479">Metal-binding</keyword>
<evidence type="ECO:0000259" key="3">
    <source>
        <dbReference type="PROSITE" id="PS50158"/>
    </source>
</evidence>
<dbReference type="PANTHER" id="PTHR42648">
    <property type="entry name" value="TRANSPOSASE, PUTATIVE-RELATED"/>
    <property type="match status" value="1"/>
</dbReference>
<keyword evidence="6" id="KW-1185">Reference proteome</keyword>
<keyword evidence="1" id="KW-0862">Zinc</keyword>
<organism evidence="5 6">
    <name type="scientific">Hibiscus sabdariffa</name>
    <name type="common">roselle</name>
    <dbReference type="NCBI Taxonomy" id="183260"/>
    <lineage>
        <taxon>Eukaryota</taxon>
        <taxon>Viridiplantae</taxon>
        <taxon>Streptophyta</taxon>
        <taxon>Embryophyta</taxon>
        <taxon>Tracheophyta</taxon>
        <taxon>Spermatophyta</taxon>
        <taxon>Magnoliopsida</taxon>
        <taxon>eudicotyledons</taxon>
        <taxon>Gunneridae</taxon>
        <taxon>Pentapetalae</taxon>
        <taxon>rosids</taxon>
        <taxon>malvids</taxon>
        <taxon>Malvales</taxon>
        <taxon>Malvaceae</taxon>
        <taxon>Malvoideae</taxon>
        <taxon>Hibiscus</taxon>
    </lineage>
</organism>
<dbReference type="SMART" id="SM00343">
    <property type="entry name" value="ZnF_C2HC"/>
    <property type="match status" value="1"/>
</dbReference>
<dbReference type="Gene3D" id="4.10.60.10">
    <property type="entry name" value="Zinc finger, CCHC-type"/>
    <property type="match status" value="1"/>
</dbReference>
<dbReference type="Pfam" id="PF00098">
    <property type="entry name" value="zf-CCHC"/>
    <property type="match status" value="1"/>
</dbReference>
<dbReference type="PANTHER" id="PTHR42648:SF27">
    <property type="entry name" value="RNA-DIRECTED DNA POLYMERASE"/>
    <property type="match status" value="1"/>
</dbReference>
<dbReference type="SUPFAM" id="SSF53098">
    <property type="entry name" value="Ribonuclease H-like"/>
    <property type="match status" value="1"/>
</dbReference>
<evidence type="ECO:0000256" key="2">
    <source>
        <dbReference type="SAM" id="MobiDB-lite"/>
    </source>
</evidence>
<dbReference type="PROSITE" id="PS50994">
    <property type="entry name" value="INTEGRASE"/>
    <property type="match status" value="1"/>
</dbReference>
<dbReference type="InterPro" id="IPR001584">
    <property type="entry name" value="Integrase_cat-core"/>
</dbReference>
<dbReference type="Pfam" id="PF14223">
    <property type="entry name" value="Retrotran_gag_2"/>
    <property type="match status" value="1"/>
</dbReference>
<accession>A0ABR2S5A2</accession>
<protein>
    <recommendedName>
        <fullName evidence="7">Polyprotein</fullName>
    </recommendedName>
</protein>
<dbReference type="Pfam" id="PF00665">
    <property type="entry name" value="rve"/>
    <property type="match status" value="1"/>
</dbReference>
<gene>
    <name evidence="5" type="ORF">V6N11_010434</name>
</gene>
<feature type="domain" description="CCHC-type" evidence="3">
    <location>
        <begin position="250"/>
        <end position="265"/>
    </location>
</feature>
<feature type="domain" description="Integrase catalytic" evidence="4">
    <location>
        <begin position="260"/>
        <end position="367"/>
    </location>
</feature>
<feature type="region of interest" description="Disordered" evidence="2">
    <location>
        <begin position="218"/>
        <end position="241"/>
    </location>
</feature>
<comment type="caution">
    <text evidence="5">The sequence shown here is derived from an EMBL/GenBank/DDBJ whole genome shotgun (WGS) entry which is preliminary data.</text>
</comment>
<dbReference type="Gene3D" id="3.30.420.10">
    <property type="entry name" value="Ribonuclease H-like superfamily/Ribonuclease H"/>
    <property type="match status" value="1"/>
</dbReference>
<dbReference type="Proteomes" id="UP001396334">
    <property type="component" value="Unassembled WGS sequence"/>
</dbReference>
<dbReference type="InterPro" id="IPR036397">
    <property type="entry name" value="RNaseH_sf"/>
</dbReference>
<name>A0ABR2S5A2_9ROSI</name>
<evidence type="ECO:0008006" key="7">
    <source>
        <dbReference type="Google" id="ProtNLM"/>
    </source>
</evidence>
<sequence>MANNTISLRSLLEKEKLNGINFLDWFRNLRIVLKQERKEYVIEEAVPNDPGPNAPRADKDKFKKHMDDMLDVGCLMLATMTPELQKQHEDMVAYEMIHNLKEIYEGQARQERYKTSKALFQCKMSEGSPVGAHVIKMMGYIQTLEKLGFALNDELAIDVVLQSLPDSFSQFILNFNMNEIEKTLPQLLGMLRTAEGNMKKGGSKSVLMVREAKGKGKGTKVAMSKGNGKSKPKGKEALKPQGGVSKDGMCFHCGKTGHWKRNCPNYLEDVKKAKAVGASVSEARGGYQYFITFTDDFSRYGYIYLMCHKSEALEKFKEFKNEVQNKHGKSIKALRSDRGGEYLSQDIDELLKECGIVSQLTPPGTPQ</sequence>
<dbReference type="InterPro" id="IPR012337">
    <property type="entry name" value="RNaseH-like_sf"/>
</dbReference>
<dbReference type="InterPro" id="IPR001878">
    <property type="entry name" value="Znf_CCHC"/>
</dbReference>
<evidence type="ECO:0000259" key="4">
    <source>
        <dbReference type="PROSITE" id="PS50994"/>
    </source>
</evidence>
<evidence type="ECO:0000256" key="1">
    <source>
        <dbReference type="PROSITE-ProRule" id="PRU00047"/>
    </source>
</evidence>
<dbReference type="EMBL" id="JBBPBN010000016">
    <property type="protein sequence ID" value="KAK9020410.1"/>
    <property type="molecule type" value="Genomic_DNA"/>
</dbReference>